<dbReference type="Proteomes" id="UP001185984">
    <property type="component" value="Unassembled WGS sequence"/>
</dbReference>
<sequence length="208" mass="23404">MRSADIGTGVRDLRSRALDRARRPDPRAVATRQRIFEATTRVMQRVGVAGMSIQDIAVEADIARGTLYRYFSSKIALLDAYTDFMRSSFDAALHAAVDPHDDPQLRLEAFLGFFDRYLNSEQARSFLEAEPEFALGYFRRAFDGGVAKTRDALGPVFDLWSAKAGRALDHGLLAEVIMRFLLSHVLVPVPHDEKGLAQRLMEFVSQQR</sequence>
<keyword evidence="2 4" id="KW-0238">DNA-binding</keyword>
<evidence type="ECO:0000256" key="3">
    <source>
        <dbReference type="ARBA" id="ARBA00023163"/>
    </source>
</evidence>
<comment type="caution">
    <text evidence="6">The sequence shown here is derived from an EMBL/GenBank/DDBJ whole genome shotgun (WGS) entry which is preliminary data.</text>
</comment>
<evidence type="ECO:0000256" key="1">
    <source>
        <dbReference type="ARBA" id="ARBA00023015"/>
    </source>
</evidence>
<dbReference type="PANTHER" id="PTHR30055:SF234">
    <property type="entry name" value="HTH-TYPE TRANSCRIPTIONAL REGULATOR BETI"/>
    <property type="match status" value="1"/>
</dbReference>
<dbReference type="Pfam" id="PF00440">
    <property type="entry name" value="TetR_N"/>
    <property type="match status" value="1"/>
</dbReference>
<evidence type="ECO:0000313" key="7">
    <source>
        <dbReference type="Proteomes" id="UP001185984"/>
    </source>
</evidence>
<feature type="domain" description="HTH tetR-type" evidence="5">
    <location>
        <begin position="29"/>
        <end position="89"/>
    </location>
</feature>
<dbReference type="PROSITE" id="PS01081">
    <property type="entry name" value="HTH_TETR_1"/>
    <property type="match status" value="1"/>
</dbReference>
<gene>
    <name evidence="6" type="ORF">O0R41_17875</name>
</gene>
<evidence type="ECO:0000256" key="2">
    <source>
        <dbReference type="ARBA" id="ARBA00023125"/>
    </source>
</evidence>
<dbReference type="Gene3D" id="1.10.357.10">
    <property type="entry name" value="Tetracycline Repressor, domain 2"/>
    <property type="match status" value="1"/>
</dbReference>
<dbReference type="SUPFAM" id="SSF46689">
    <property type="entry name" value="Homeodomain-like"/>
    <property type="match status" value="1"/>
</dbReference>
<evidence type="ECO:0000256" key="4">
    <source>
        <dbReference type="PROSITE-ProRule" id="PRU00335"/>
    </source>
</evidence>
<dbReference type="EMBL" id="JAPTHD010000011">
    <property type="protein sequence ID" value="MDV5825476.1"/>
    <property type="molecule type" value="Genomic_DNA"/>
</dbReference>
<proteinExistence type="predicted"/>
<keyword evidence="1" id="KW-0805">Transcription regulation</keyword>
<dbReference type="PRINTS" id="PR00455">
    <property type="entry name" value="HTHTETR"/>
</dbReference>
<dbReference type="PROSITE" id="PS50977">
    <property type="entry name" value="HTH_TETR_2"/>
    <property type="match status" value="1"/>
</dbReference>
<dbReference type="InterPro" id="IPR001647">
    <property type="entry name" value="HTH_TetR"/>
</dbReference>
<accession>A0ABU4A112</accession>
<reference evidence="7" key="1">
    <citation type="journal article" date="2022" name="J Environ Chem Eng">
        <title>Biodegradation of petroleum oil using a constructed nonpathogenic and heavy metal-tolerant bacterial consortium isolated from marine sponges.</title>
        <authorList>
            <person name="Dechsakulwatana C."/>
            <person name="Rungsihiranrut A."/>
            <person name="Muangchinda C."/>
            <person name="Ningthoujam R."/>
            <person name="Klankeo P."/>
            <person name="Pinyakong O."/>
        </authorList>
    </citation>
    <scope>NUCLEOTIDE SEQUENCE [LARGE SCALE GENOMIC DNA]</scope>
    <source>
        <strain evidence="7">MO2-4</strain>
    </source>
</reference>
<evidence type="ECO:0000259" key="5">
    <source>
        <dbReference type="PROSITE" id="PS50977"/>
    </source>
</evidence>
<keyword evidence="3" id="KW-0804">Transcription</keyword>
<protein>
    <submittedName>
        <fullName evidence="6">Helix-turn-helix domain containing protein</fullName>
    </submittedName>
</protein>
<dbReference type="InterPro" id="IPR050109">
    <property type="entry name" value="HTH-type_TetR-like_transc_reg"/>
</dbReference>
<feature type="DNA-binding region" description="H-T-H motif" evidence="4">
    <location>
        <begin position="52"/>
        <end position="71"/>
    </location>
</feature>
<organism evidence="6 7">
    <name type="scientific">Sphingobium naphthae</name>
    <dbReference type="NCBI Taxonomy" id="1886786"/>
    <lineage>
        <taxon>Bacteria</taxon>
        <taxon>Pseudomonadati</taxon>
        <taxon>Pseudomonadota</taxon>
        <taxon>Alphaproteobacteria</taxon>
        <taxon>Sphingomonadales</taxon>
        <taxon>Sphingomonadaceae</taxon>
        <taxon>Sphingobium</taxon>
    </lineage>
</organism>
<dbReference type="PANTHER" id="PTHR30055">
    <property type="entry name" value="HTH-TYPE TRANSCRIPTIONAL REGULATOR RUTR"/>
    <property type="match status" value="1"/>
</dbReference>
<dbReference type="InterPro" id="IPR009057">
    <property type="entry name" value="Homeodomain-like_sf"/>
</dbReference>
<evidence type="ECO:0000313" key="6">
    <source>
        <dbReference type="EMBL" id="MDV5825476.1"/>
    </source>
</evidence>
<keyword evidence="7" id="KW-1185">Reference proteome</keyword>
<dbReference type="InterPro" id="IPR023772">
    <property type="entry name" value="DNA-bd_HTH_TetR-type_CS"/>
</dbReference>
<name>A0ABU4A112_9SPHN</name>